<dbReference type="EMBL" id="JAQQAF010000001">
    <property type="protein sequence ID" value="KAJ8510077.1"/>
    <property type="molecule type" value="Genomic_DNA"/>
</dbReference>
<dbReference type="Pfam" id="PF02701">
    <property type="entry name" value="Zn_ribbon_Dof"/>
    <property type="match status" value="1"/>
</dbReference>
<evidence type="ECO:0000256" key="4">
    <source>
        <dbReference type="ARBA" id="ARBA00023015"/>
    </source>
</evidence>
<evidence type="ECO:0000256" key="6">
    <source>
        <dbReference type="ARBA" id="ARBA00023163"/>
    </source>
</evidence>
<keyword evidence="2 8" id="KW-0863">Zinc-finger</keyword>
<keyword evidence="3" id="KW-0862">Zinc</keyword>
<dbReference type="GO" id="GO:0008270">
    <property type="term" value="F:zinc ion binding"/>
    <property type="evidence" value="ECO:0007669"/>
    <property type="project" value="UniProtKB-KW"/>
</dbReference>
<feature type="region of interest" description="Disordered" evidence="9">
    <location>
        <begin position="63"/>
        <end position="97"/>
    </location>
</feature>
<feature type="compositionally biased region" description="Basic and acidic residues" evidence="9">
    <location>
        <begin position="78"/>
        <end position="97"/>
    </location>
</feature>
<organism evidence="11 12">
    <name type="scientific">Ensete ventricosum</name>
    <name type="common">Abyssinian banana</name>
    <name type="synonym">Musa ensete</name>
    <dbReference type="NCBI Taxonomy" id="4639"/>
    <lineage>
        <taxon>Eukaryota</taxon>
        <taxon>Viridiplantae</taxon>
        <taxon>Streptophyta</taxon>
        <taxon>Embryophyta</taxon>
        <taxon>Tracheophyta</taxon>
        <taxon>Spermatophyta</taxon>
        <taxon>Magnoliopsida</taxon>
        <taxon>Liliopsida</taxon>
        <taxon>Zingiberales</taxon>
        <taxon>Musaceae</taxon>
        <taxon>Ensete</taxon>
    </lineage>
</organism>
<evidence type="ECO:0000256" key="8">
    <source>
        <dbReference type="PROSITE-ProRule" id="PRU00071"/>
    </source>
</evidence>
<evidence type="ECO:0000256" key="3">
    <source>
        <dbReference type="ARBA" id="ARBA00022833"/>
    </source>
</evidence>
<name>A0AAV8RT55_ENSVE</name>
<keyword evidence="5 8" id="KW-0238">DNA-binding</keyword>
<keyword evidence="4" id="KW-0805">Transcription regulation</keyword>
<proteinExistence type="predicted"/>
<evidence type="ECO:0000256" key="1">
    <source>
        <dbReference type="ARBA" id="ARBA00022723"/>
    </source>
</evidence>
<dbReference type="InterPro" id="IPR045174">
    <property type="entry name" value="Dof"/>
</dbReference>
<keyword evidence="12" id="KW-1185">Reference proteome</keyword>
<dbReference type="PANTHER" id="PTHR31089">
    <property type="entry name" value="CYCLIC DOF FACTOR 2"/>
    <property type="match status" value="1"/>
</dbReference>
<gene>
    <name evidence="11" type="ORF">OPV22_000511</name>
</gene>
<dbReference type="Proteomes" id="UP001222027">
    <property type="component" value="Unassembled WGS sequence"/>
</dbReference>
<comment type="caution">
    <text evidence="11">The sequence shown here is derived from an EMBL/GenBank/DDBJ whole genome shotgun (WGS) entry which is preliminary data.</text>
</comment>
<dbReference type="InterPro" id="IPR003851">
    <property type="entry name" value="Znf_Dof"/>
</dbReference>
<dbReference type="PANTHER" id="PTHR31089:SF75">
    <property type="entry name" value="CYCLIC DOF FACTOR 2"/>
    <property type="match status" value="1"/>
</dbReference>
<evidence type="ECO:0000256" key="5">
    <source>
        <dbReference type="ARBA" id="ARBA00023125"/>
    </source>
</evidence>
<evidence type="ECO:0000256" key="9">
    <source>
        <dbReference type="SAM" id="MobiDB-lite"/>
    </source>
</evidence>
<evidence type="ECO:0000256" key="7">
    <source>
        <dbReference type="ARBA" id="ARBA00023242"/>
    </source>
</evidence>
<keyword evidence="6" id="KW-0804">Transcription</keyword>
<comment type="subcellular location">
    <subcellularLocation>
        <location evidence="8">Nucleus</location>
    </subcellularLocation>
</comment>
<dbReference type="GO" id="GO:0003700">
    <property type="term" value="F:DNA-binding transcription factor activity"/>
    <property type="evidence" value="ECO:0007669"/>
    <property type="project" value="InterPro"/>
</dbReference>
<dbReference type="GO" id="GO:0005634">
    <property type="term" value="C:nucleus"/>
    <property type="evidence" value="ECO:0007669"/>
    <property type="project" value="UniProtKB-SubCell"/>
</dbReference>
<keyword evidence="1" id="KW-0479">Metal-binding</keyword>
<evidence type="ECO:0000313" key="12">
    <source>
        <dbReference type="Proteomes" id="UP001222027"/>
    </source>
</evidence>
<evidence type="ECO:0000256" key="2">
    <source>
        <dbReference type="ARBA" id="ARBA00022771"/>
    </source>
</evidence>
<protein>
    <recommendedName>
        <fullName evidence="10">Dof-type domain-containing protein</fullName>
    </recommendedName>
</protein>
<reference evidence="11 12" key="1">
    <citation type="submission" date="2022-12" db="EMBL/GenBank/DDBJ databases">
        <title>Chromosome-scale assembly of the Ensete ventricosum genome.</title>
        <authorList>
            <person name="Dussert Y."/>
            <person name="Stocks J."/>
            <person name="Wendawek A."/>
            <person name="Woldeyes F."/>
            <person name="Nichols R.A."/>
            <person name="Borrell J.S."/>
        </authorList>
    </citation>
    <scope>NUCLEOTIDE SEQUENCE [LARGE SCALE GENOMIC DNA]</scope>
    <source>
        <strain evidence="12">cv. Maze</strain>
        <tissue evidence="11">Seeds</tissue>
    </source>
</reference>
<dbReference type="AlphaFoldDB" id="A0AAV8RT55"/>
<accession>A0AAV8RT55</accession>
<keyword evidence="7 8" id="KW-0539">Nucleus</keyword>
<sequence>MSELGDAAIKLFGKTITLRCRGDEEKPLHSKVFLLNQLHIWVRVRLSLKNRDDLCVSFRSQDFREEENAPESPDSQETNEHESTRNSTPQERRSDAGGWKEKILPCPWCRSPDTKFCYYNNYNVNQPRHFCRNCQRYWTADGAMRNDPVGAGRRRNRSVKNGF</sequence>
<evidence type="ECO:0000313" key="11">
    <source>
        <dbReference type="EMBL" id="KAJ8510077.1"/>
    </source>
</evidence>
<dbReference type="PROSITE" id="PS50884">
    <property type="entry name" value="ZF_DOF_2"/>
    <property type="match status" value="1"/>
</dbReference>
<evidence type="ECO:0000259" key="10">
    <source>
        <dbReference type="PROSITE" id="PS50884"/>
    </source>
</evidence>
<dbReference type="GO" id="GO:0003677">
    <property type="term" value="F:DNA binding"/>
    <property type="evidence" value="ECO:0007669"/>
    <property type="project" value="UniProtKB-UniRule"/>
</dbReference>
<feature type="domain" description="Dof-type" evidence="10">
    <location>
        <begin position="104"/>
        <end position="158"/>
    </location>
</feature>